<evidence type="ECO:0008006" key="3">
    <source>
        <dbReference type="Google" id="ProtNLM"/>
    </source>
</evidence>
<feature type="non-terminal residue" evidence="1">
    <location>
        <position position="133"/>
    </location>
</feature>
<dbReference type="Proteomes" id="UP000799118">
    <property type="component" value="Unassembled WGS sequence"/>
</dbReference>
<gene>
    <name evidence="1" type="ORF">BT96DRAFT_757565</name>
</gene>
<dbReference type="SUPFAM" id="SSF56112">
    <property type="entry name" value="Protein kinase-like (PK-like)"/>
    <property type="match status" value="1"/>
</dbReference>
<proteinExistence type="predicted"/>
<organism evidence="1 2">
    <name type="scientific">Gymnopus androsaceus JB14</name>
    <dbReference type="NCBI Taxonomy" id="1447944"/>
    <lineage>
        <taxon>Eukaryota</taxon>
        <taxon>Fungi</taxon>
        <taxon>Dikarya</taxon>
        <taxon>Basidiomycota</taxon>
        <taxon>Agaricomycotina</taxon>
        <taxon>Agaricomycetes</taxon>
        <taxon>Agaricomycetidae</taxon>
        <taxon>Agaricales</taxon>
        <taxon>Marasmiineae</taxon>
        <taxon>Omphalotaceae</taxon>
        <taxon>Gymnopus</taxon>
    </lineage>
</organism>
<feature type="non-terminal residue" evidence="1">
    <location>
        <position position="1"/>
    </location>
</feature>
<reference evidence="1" key="1">
    <citation type="journal article" date="2019" name="Environ. Microbiol.">
        <title>Fungal ecological strategies reflected in gene transcription - a case study of two litter decomposers.</title>
        <authorList>
            <person name="Barbi F."/>
            <person name="Kohler A."/>
            <person name="Barry K."/>
            <person name="Baskaran P."/>
            <person name="Daum C."/>
            <person name="Fauchery L."/>
            <person name="Ihrmark K."/>
            <person name="Kuo A."/>
            <person name="LaButti K."/>
            <person name="Lipzen A."/>
            <person name="Morin E."/>
            <person name="Grigoriev I.V."/>
            <person name="Henrissat B."/>
            <person name="Lindahl B."/>
            <person name="Martin F."/>
        </authorList>
    </citation>
    <scope>NUCLEOTIDE SEQUENCE</scope>
    <source>
        <strain evidence="1">JB14</strain>
    </source>
</reference>
<dbReference type="OrthoDB" id="4062651at2759"/>
<dbReference type="InterPro" id="IPR011009">
    <property type="entry name" value="Kinase-like_dom_sf"/>
</dbReference>
<accession>A0A6A4H496</accession>
<dbReference type="Gene3D" id="1.10.510.10">
    <property type="entry name" value="Transferase(Phosphotransferase) domain 1"/>
    <property type="match status" value="1"/>
</dbReference>
<keyword evidence="2" id="KW-1185">Reference proteome</keyword>
<evidence type="ECO:0000313" key="2">
    <source>
        <dbReference type="Proteomes" id="UP000799118"/>
    </source>
</evidence>
<name>A0A6A4H496_9AGAR</name>
<evidence type="ECO:0000313" key="1">
    <source>
        <dbReference type="EMBL" id="KAE9392596.1"/>
    </source>
</evidence>
<dbReference type="AlphaFoldDB" id="A0A6A4H496"/>
<sequence length="133" mass="15475">KVVVKFCHTYGADGHQLLASALLAPQLRFCERVDHIGLFVVVMDYIETDDEEETETETWKEGVRRGVELLHKNNLVFGDLRLPNLLRSKGQVYFIDFDWCGRENEVRYPSDIILGIHWHPDVQPMRLITKAHD</sequence>
<dbReference type="EMBL" id="ML769592">
    <property type="protein sequence ID" value="KAE9392596.1"/>
    <property type="molecule type" value="Genomic_DNA"/>
</dbReference>
<protein>
    <recommendedName>
        <fullName evidence="3">Protein kinase domain-containing protein</fullName>
    </recommendedName>
</protein>